<feature type="chain" id="PRO_5046777012" description="Ice-binding protein C-terminal domain-containing protein" evidence="1">
    <location>
        <begin position="23"/>
        <end position="196"/>
    </location>
</feature>
<feature type="signal peptide" evidence="1">
    <location>
        <begin position="1"/>
        <end position="22"/>
    </location>
</feature>
<evidence type="ECO:0000259" key="2">
    <source>
        <dbReference type="Pfam" id="PF07589"/>
    </source>
</evidence>
<sequence length="196" mass="19148">MKISQIAAAGALAVTLGTTAQASPIPITGTAAIAVVGVSVNTSLIDVGTTFTNTLFSVVGGATGDFIPAISALLTLNPVTATVNSAVSFTGSFGSFVGLVDSTSLSAQSTPTSRTVTVYALGNFTPAGVLGNYLGNAMSATFSFTQTGGGSTSVSGSFSAAAPPAPPPPVPVPEPMSLALFGLGLAGFGLMARRKA</sequence>
<dbReference type="RefSeq" id="WP_133219945.1">
    <property type="nucleotide sequence ID" value="NZ_NRSG01000045.1"/>
</dbReference>
<evidence type="ECO:0000313" key="3">
    <source>
        <dbReference type="EMBL" id="MBK1658278.1"/>
    </source>
</evidence>
<dbReference type="InterPro" id="IPR013424">
    <property type="entry name" value="Ice-binding_C"/>
</dbReference>
<comment type="caution">
    <text evidence="3">The sequence shown here is derived from an EMBL/GenBank/DDBJ whole genome shotgun (WGS) entry which is preliminary data.</text>
</comment>
<feature type="domain" description="Ice-binding protein C-terminal" evidence="2">
    <location>
        <begin position="171"/>
        <end position="194"/>
    </location>
</feature>
<evidence type="ECO:0000313" key="4">
    <source>
        <dbReference type="Proteomes" id="UP000697995"/>
    </source>
</evidence>
<dbReference type="Pfam" id="PF07589">
    <property type="entry name" value="PEP-CTERM"/>
    <property type="match status" value="1"/>
</dbReference>
<name>A0ABS1CV97_9PROT</name>
<organism evidence="3 4">
    <name type="scientific">Paracraurococcus ruber</name>
    <dbReference type="NCBI Taxonomy" id="77675"/>
    <lineage>
        <taxon>Bacteria</taxon>
        <taxon>Pseudomonadati</taxon>
        <taxon>Pseudomonadota</taxon>
        <taxon>Alphaproteobacteria</taxon>
        <taxon>Acetobacterales</taxon>
        <taxon>Roseomonadaceae</taxon>
        <taxon>Paracraurococcus</taxon>
    </lineage>
</organism>
<evidence type="ECO:0000256" key="1">
    <source>
        <dbReference type="SAM" id="SignalP"/>
    </source>
</evidence>
<dbReference type="EMBL" id="NRSG01000045">
    <property type="protein sequence ID" value="MBK1658278.1"/>
    <property type="molecule type" value="Genomic_DNA"/>
</dbReference>
<reference evidence="3 4" key="1">
    <citation type="journal article" date="2020" name="Microorganisms">
        <title>Osmotic Adaptation and Compatible Solute Biosynthesis of Phototrophic Bacteria as Revealed from Genome Analyses.</title>
        <authorList>
            <person name="Imhoff J.F."/>
            <person name="Rahn T."/>
            <person name="Kunzel S."/>
            <person name="Keller A."/>
            <person name="Neulinger S.C."/>
        </authorList>
    </citation>
    <scope>NUCLEOTIDE SEQUENCE [LARGE SCALE GENOMIC DNA]</scope>
    <source>
        <strain evidence="3 4">DSM 15382</strain>
    </source>
</reference>
<dbReference type="Proteomes" id="UP000697995">
    <property type="component" value="Unassembled WGS sequence"/>
</dbReference>
<keyword evidence="4" id="KW-1185">Reference proteome</keyword>
<dbReference type="NCBIfam" id="TIGR02595">
    <property type="entry name" value="PEP_CTERM"/>
    <property type="match status" value="1"/>
</dbReference>
<gene>
    <name evidence="3" type="ORF">CKO45_08550</name>
</gene>
<keyword evidence="1" id="KW-0732">Signal</keyword>
<accession>A0ABS1CV97</accession>
<protein>
    <recommendedName>
        <fullName evidence="2">Ice-binding protein C-terminal domain-containing protein</fullName>
    </recommendedName>
</protein>
<proteinExistence type="predicted"/>